<gene>
    <name evidence="2" type="ORF">KCTCHS21_37950</name>
</gene>
<dbReference type="PANTHER" id="PTHR34215:SF1">
    <property type="entry name" value="YLXR DOMAIN-CONTAINING PROTEIN"/>
    <property type="match status" value="1"/>
</dbReference>
<name>A0A3T1D8I6_9BACL</name>
<accession>A0A3T1D8I6</accession>
<dbReference type="AlphaFoldDB" id="A0A3T1D8I6"/>
<protein>
    <recommendedName>
        <fullName evidence="1">YlxR domain-containing protein</fullName>
    </recommendedName>
</protein>
<sequence>MRPRKIPQRKCVACQEMMPKKELIRIVRSPQGEIQIDLTGKKPGRGAYLCGKVACFKLAKKSKAFERALKTPVGADIYDRLEAEFIQVEDEFQASKELEDDNDNGK</sequence>
<reference evidence="2 3" key="1">
    <citation type="submission" date="2019-01" db="EMBL/GenBank/DDBJ databases">
        <title>Complete genome sequence of Cohnella hallensis HS21 isolated from Korean fir (Abies koreana) rhizospheric soil.</title>
        <authorList>
            <person name="Jiang L."/>
            <person name="Kang S.W."/>
            <person name="Kim S."/>
            <person name="Jung J."/>
            <person name="Kim C.Y."/>
            <person name="Kim D.H."/>
            <person name="Kim S.W."/>
            <person name="Lee J."/>
        </authorList>
    </citation>
    <scope>NUCLEOTIDE SEQUENCE [LARGE SCALE GENOMIC DNA]</scope>
    <source>
        <strain evidence="2 3">HS21</strain>
    </source>
</reference>
<dbReference type="SUPFAM" id="SSF64376">
    <property type="entry name" value="YlxR-like"/>
    <property type="match status" value="1"/>
</dbReference>
<dbReference type="KEGG" id="cohn:KCTCHS21_37950"/>
<proteinExistence type="predicted"/>
<dbReference type="PANTHER" id="PTHR34215">
    <property type="entry name" value="BLL0784 PROTEIN"/>
    <property type="match status" value="1"/>
</dbReference>
<evidence type="ECO:0000313" key="3">
    <source>
        <dbReference type="Proteomes" id="UP000289856"/>
    </source>
</evidence>
<evidence type="ECO:0000313" key="2">
    <source>
        <dbReference type="EMBL" id="BBI34396.1"/>
    </source>
</evidence>
<dbReference type="Gene3D" id="3.30.1230.10">
    <property type="entry name" value="YlxR-like"/>
    <property type="match status" value="1"/>
</dbReference>
<dbReference type="InterPro" id="IPR035931">
    <property type="entry name" value="YlxR-like_sf"/>
</dbReference>
<evidence type="ECO:0000259" key="1">
    <source>
        <dbReference type="Pfam" id="PF04296"/>
    </source>
</evidence>
<feature type="domain" description="YlxR" evidence="1">
    <location>
        <begin position="9"/>
        <end position="82"/>
    </location>
</feature>
<keyword evidence="3" id="KW-1185">Reference proteome</keyword>
<dbReference type="OrthoDB" id="9813251at2"/>
<dbReference type="EMBL" id="AP019400">
    <property type="protein sequence ID" value="BBI34396.1"/>
    <property type="molecule type" value="Genomic_DNA"/>
</dbReference>
<dbReference type="Pfam" id="PF04296">
    <property type="entry name" value="YlxR"/>
    <property type="match status" value="1"/>
</dbReference>
<dbReference type="CDD" id="cd00279">
    <property type="entry name" value="YlxR"/>
    <property type="match status" value="1"/>
</dbReference>
<organism evidence="2 3">
    <name type="scientific">Cohnella abietis</name>
    <dbReference type="NCBI Taxonomy" id="2507935"/>
    <lineage>
        <taxon>Bacteria</taxon>
        <taxon>Bacillati</taxon>
        <taxon>Bacillota</taxon>
        <taxon>Bacilli</taxon>
        <taxon>Bacillales</taxon>
        <taxon>Paenibacillaceae</taxon>
        <taxon>Cohnella</taxon>
    </lineage>
</organism>
<dbReference type="InterPro" id="IPR007393">
    <property type="entry name" value="YlxR_dom"/>
</dbReference>
<dbReference type="NCBIfam" id="NF047356">
    <property type="entry name" value="RNA_bind_RnpM"/>
    <property type="match status" value="1"/>
</dbReference>
<dbReference type="Proteomes" id="UP000289856">
    <property type="component" value="Chromosome"/>
</dbReference>
<dbReference type="RefSeq" id="WP_130611631.1">
    <property type="nucleotide sequence ID" value="NZ_AP019400.1"/>
</dbReference>
<dbReference type="InterPro" id="IPR037465">
    <property type="entry name" value="YlxR"/>
</dbReference>